<feature type="domain" description="NADP-dependent oxidoreductase" evidence="2">
    <location>
        <begin position="14"/>
        <end position="272"/>
    </location>
</feature>
<keyword evidence="4" id="KW-1185">Reference proteome</keyword>
<dbReference type="InterPro" id="IPR023210">
    <property type="entry name" value="NADP_OxRdtase_dom"/>
</dbReference>
<dbReference type="GO" id="GO:0005737">
    <property type="term" value="C:cytoplasm"/>
    <property type="evidence" value="ECO:0007669"/>
    <property type="project" value="TreeGrafter"/>
</dbReference>
<reference evidence="3" key="1">
    <citation type="submission" date="2021-01" db="EMBL/GenBank/DDBJ databases">
        <title>Whole genome shotgun sequence of Virgisporangium aliadipatigenens NBRC 105644.</title>
        <authorList>
            <person name="Komaki H."/>
            <person name="Tamura T."/>
        </authorList>
    </citation>
    <scope>NUCLEOTIDE SEQUENCE</scope>
    <source>
        <strain evidence="3">NBRC 105644</strain>
    </source>
</reference>
<dbReference type="EMBL" id="BOPF01000032">
    <property type="protein sequence ID" value="GIJ49952.1"/>
    <property type="molecule type" value="Genomic_DNA"/>
</dbReference>
<protein>
    <submittedName>
        <fullName evidence="3">Oxidoreductase</fullName>
    </submittedName>
</protein>
<evidence type="ECO:0000313" key="4">
    <source>
        <dbReference type="Proteomes" id="UP000619260"/>
    </source>
</evidence>
<dbReference type="GO" id="GO:0016491">
    <property type="term" value="F:oxidoreductase activity"/>
    <property type="evidence" value="ECO:0007669"/>
    <property type="project" value="UniProtKB-KW"/>
</dbReference>
<keyword evidence="1" id="KW-0560">Oxidoreductase</keyword>
<dbReference type="Gene3D" id="3.20.20.100">
    <property type="entry name" value="NADP-dependent oxidoreductase domain"/>
    <property type="match status" value="1"/>
</dbReference>
<accession>A0A8J3YSS2</accession>
<dbReference type="PANTHER" id="PTHR43625">
    <property type="entry name" value="AFLATOXIN B1 ALDEHYDE REDUCTASE"/>
    <property type="match status" value="1"/>
</dbReference>
<dbReference type="CDD" id="cd19088">
    <property type="entry name" value="AKR_AKR13B1"/>
    <property type="match status" value="1"/>
</dbReference>
<organism evidence="3 4">
    <name type="scientific">Virgisporangium aliadipatigenens</name>
    <dbReference type="NCBI Taxonomy" id="741659"/>
    <lineage>
        <taxon>Bacteria</taxon>
        <taxon>Bacillati</taxon>
        <taxon>Actinomycetota</taxon>
        <taxon>Actinomycetes</taxon>
        <taxon>Micromonosporales</taxon>
        <taxon>Micromonosporaceae</taxon>
        <taxon>Virgisporangium</taxon>
    </lineage>
</organism>
<comment type="caution">
    <text evidence="3">The sequence shown here is derived from an EMBL/GenBank/DDBJ whole genome shotgun (WGS) entry which is preliminary data.</text>
</comment>
<proteinExistence type="predicted"/>
<gene>
    <name evidence="3" type="ORF">Val02_68380</name>
</gene>
<dbReference type="Proteomes" id="UP000619260">
    <property type="component" value="Unassembled WGS sequence"/>
</dbReference>
<dbReference type="SUPFAM" id="SSF51430">
    <property type="entry name" value="NAD(P)-linked oxidoreductase"/>
    <property type="match status" value="1"/>
</dbReference>
<dbReference type="PANTHER" id="PTHR43625:SF40">
    <property type="entry name" value="ALDO-KETO REDUCTASE YAKC [NADP(+)]"/>
    <property type="match status" value="1"/>
</dbReference>
<dbReference type="Pfam" id="PF00248">
    <property type="entry name" value="Aldo_ket_red"/>
    <property type="match status" value="1"/>
</dbReference>
<dbReference type="InterPro" id="IPR036812">
    <property type="entry name" value="NAD(P)_OxRdtase_dom_sf"/>
</dbReference>
<dbReference type="InterPro" id="IPR050791">
    <property type="entry name" value="Aldo-Keto_reductase"/>
</dbReference>
<evidence type="ECO:0000313" key="3">
    <source>
        <dbReference type="EMBL" id="GIJ49952.1"/>
    </source>
</evidence>
<dbReference type="AlphaFoldDB" id="A0A8J3YSS2"/>
<sequence length="273" mass="30148">MPAKLRGMHDTKLRMGYGALRLTGPGAFERTVDRPAAIALLRRVVDSGITFIDTADSYGLGDNEELIAEALHPFPENLIIGTKAGQARPDHRRWVPLGRPEYLRQQAYLSLRRLRVDRLDLFQLHRIDPKVPFEEQIGALHELREEGVIARVGLSEITVDELEAARRITPIDTVQNLYNAADRSADPLVDRCEELGITFLPWLPVANGTPGAAAVEVARDLGVTPVQASLAWLLHRSPVILPIPGTTSPEHLAENVAAAGITLNPDHLRRFDV</sequence>
<evidence type="ECO:0000259" key="2">
    <source>
        <dbReference type="Pfam" id="PF00248"/>
    </source>
</evidence>
<evidence type="ECO:0000256" key="1">
    <source>
        <dbReference type="ARBA" id="ARBA00023002"/>
    </source>
</evidence>
<name>A0A8J3YSS2_9ACTN</name>